<dbReference type="Proteomes" id="UP001107961">
    <property type="component" value="Unassembled WGS sequence"/>
</dbReference>
<sequence length="380" mass="41166">MKLRRCLALLAFAAVFMSGPGYAKSLRFASGYPPNSVAEQAAQKYTQVLKDETDGALSARVFSLTLLNLLESSAGVRDGMADAAVVLFPYFPGEYPRINMLAEISMLLNAGGEDPAHAGLIFTGAFSEFLFQSCPGCQKELAAQNQVFLGSGSTPTLPLLCTTPIREAKDLTGKRVRTSGAQWARWVEEMGATPITMSVNEIYEGLNQGVVDCTVQTTTELSIFKLDEVVTDITLGVPGGVFGGSGVNNMNRDTWRGLSEAERRAVLKASAVFSAEASWGYDALGAENLAAAKENGINVHQAGDAFRAATQAFIDKDVETIAENYRKRYGVENAAELIDAFRPLLQRWQDLVGGVESPEQLAQLYWREVFSKVDPARYGM</sequence>
<evidence type="ECO:0000256" key="2">
    <source>
        <dbReference type="SAM" id="SignalP"/>
    </source>
</evidence>
<keyword evidence="4" id="KW-1185">Reference proteome</keyword>
<feature type="signal peptide" evidence="2">
    <location>
        <begin position="1"/>
        <end position="23"/>
    </location>
</feature>
<gene>
    <name evidence="3" type="ORF">LZG35_14960</name>
</gene>
<keyword evidence="1 2" id="KW-0732">Signal</keyword>
<dbReference type="Pfam" id="PF03480">
    <property type="entry name" value="DctP"/>
    <property type="match status" value="1"/>
</dbReference>
<feature type="chain" id="PRO_5040310970" evidence="2">
    <location>
        <begin position="24"/>
        <end position="380"/>
    </location>
</feature>
<evidence type="ECO:0000313" key="3">
    <source>
        <dbReference type="EMBL" id="MCE7509936.1"/>
    </source>
</evidence>
<dbReference type="InterPro" id="IPR038404">
    <property type="entry name" value="TRAP_DctP_sf"/>
</dbReference>
<dbReference type="InterPro" id="IPR018389">
    <property type="entry name" value="DctP_fam"/>
</dbReference>
<evidence type="ECO:0000256" key="1">
    <source>
        <dbReference type="ARBA" id="ARBA00022729"/>
    </source>
</evidence>
<dbReference type="AlphaFoldDB" id="A0A9Q3W665"/>
<dbReference type="KEGG" id="axe:P40_17780"/>
<protein>
    <submittedName>
        <fullName evidence="3">C4-dicarboxylate TRAP transporter substrate-binding protein</fullName>
    </submittedName>
</protein>
<evidence type="ECO:0000313" key="4">
    <source>
        <dbReference type="Proteomes" id="UP001107961"/>
    </source>
</evidence>
<reference evidence="3" key="1">
    <citation type="submission" date="2022-01" db="EMBL/GenBank/DDBJ databases">
        <authorList>
            <person name="Karlyshev A.V."/>
            <person name="Jaspars M."/>
        </authorList>
    </citation>
    <scope>NUCLEOTIDE SEQUENCE</scope>
    <source>
        <strain evidence="3">AGSA3-2</strain>
    </source>
</reference>
<organism evidence="3 4">
    <name type="scientific">Alloalcanivorax xenomutans</name>
    <dbReference type="NCBI Taxonomy" id="1094342"/>
    <lineage>
        <taxon>Bacteria</taxon>
        <taxon>Pseudomonadati</taxon>
        <taxon>Pseudomonadota</taxon>
        <taxon>Gammaproteobacteria</taxon>
        <taxon>Oceanospirillales</taxon>
        <taxon>Alcanivoracaceae</taxon>
        <taxon>Alloalcanivorax</taxon>
    </lineage>
</organism>
<proteinExistence type="predicted"/>
<name>A0A9Q3W665_9GAMM</name>
<dbReference type="PANTHER" id="PTHR33376">
    <property type="match status" value="1"/>
</dbReference>
<comment type="caution">
    <text evidence="3">The sequence shown here is derived from an EMBL/GenBank/DDBJ whole genome shotgun (WGS) entry which is preliminary data.</text>
</comment>
<dbReference type="Gene3D" id="3.40.190.170">
    <property type="entry name" value="Bacterial extracellular solute-binding protein, family 7"/>
    <property type="match status" value="1"/>
</dbReference>
<dbReference type="NCBIfam" id="NF037995">
    <property type="entry name" value="TRAP_S1"/>
    <property type="match status" value="1"/>
</dbReference>
<dbReference type="EMBL" id="JAJVKT010000018">
    <property type="protein sequence ID" value="MCE7509936.1"/>
    <property type="molecule type" value="Genomic_DNA"/>
</dbReference>
<dbReference type="PANTHER" id="PTHR33376:SF15">
    <property type="entry name" value="BLL6794 PROTEIN"/>
    <property type="match status" value="1"/>
</dbReference>
<dbReference type="RefSeq" id="WP_022996647.1">
    <property type="nucleotide sequence ID" value="NZ_CBDDTQ010000006.1"/>
</dbReference>
<accession>A0A9Q3W665</accession>
<dbReference type="GO" id="GO:0055085">
    <property type="term" value="P:transmembrane transport"/>
    <property type="evidence" value="ECO:0007669"/>
    <property type="project" value="InterPro"/>
</dbReference>
<dbReference type="CDD" id="cd13666">
    <property type="entry name" value="PBP2_TRAP_DctP_like_1"/>
    <property type="match status" value="1"/>
</dbReference>